<organism evidence="5 6">
    <name type="scientific">Desulfoluna butyratoxydans</name>
    <dbReference type="NCBI Taxonomy" id="231438"/>
    <lineage>
        <taxon>Bacteria</taxon>
        <taxon>Pseudomonadati</taxon>
        <taxon>Thermodesulfobacteriota</taxon>
        <taxon>Desulfobacteria</taxon>
        <taxon>Desulfobacterales</taxon>
        <taxon>Desulfolunaceae</taxon>
        <taxon>Desulfoluna</taxon>
    </lineage>
</organism>
<evidence type="ECO:0000313" key="6">
    <source>
        <dbReference type="Proteomes" id="UP000507962"/>
    </source>
</evidence>
<dbReference type="InterPro" id="IPR003775">
    <property type="entry name" value="Flagellar_assembly_factor_FliW"/>
</dbReference>
<dbReference type="InterPro" id="IPR024046">
    <property type="entry name" value="Flagellar_assmbl_FliW_dom_sf"/>
</dbReference>
<gene>
    <name evidence="4" type="primary">fliW</name>
    <name evidence="5" type="ORF">MSL71_40310</name>
</gene>
<dbReference type="RefSeq" id="WP_180143964.1">
    <property type="nucleotide sequence ID" value="NZ_CAADHO010000008.1"/>
</dbReference>
<comment type="function">
    <text evidence="4">Acts as an anti-CsrA protein, binds CsrA and prevents it from repressing translation of its target genes, one of which is flagellin. Binds to flagellin and participates in the assembly of the flagellum.</text>
</comment>
<dbReference type="PANTHER" id="PTHR39190:SF1">
    <property type="entry name" value="FLAGELLAR ASSEMBLY FACTOR FLIW"/>
    <property type="match status" value="1"/>
</dbReference>
<sequence>MIIPTLQFGSVDIEDEKIISMPKGMPGFPGKEKFILLSHEEIDPILSFQCVDDPDLAFALMDPFLFMGDYTVDLDAAVRDMAWEVEKPEELFLYTIINASSDRPEEITANLAGPLLVHTGINEAVQLVVTDDRYPHKHPIFAAEEERAEG</sequence>
<dbReference type="SUPFAM" id="SSF141457">
    <property type="entry name" value="BH3618-like"/>
    <property type="match status" value="1"/>
</dbReference>
<evidence type="ECO:0000256" key="3">
    <source>
        <dbReference type="ARBA" id="ARBA00022845"/>
    </source>
</evidence>
<keyword evidence="4" id="KW-0143">Chaperone</keyword>
<dbReference type="Proteomes" id="UP000507962">
    <property type="component" value="Unassembled WGS sequence"/>
</dbReference>
<dbReference type="HAMAP" id="MF_01185">
    <property type="entry name" value="FliW"/>
    <property type="match status" value="1"/>
</dbReference>
<comment type="subcellular location">
    <subcellularLocation>
        <location evidence="4">Cytoplasm</location>
    </subcellularLocation>
</comment>
<keyword evidence="5" id="KW-0966">Cell projection</keyword>
<dbReference type="EMBL" id="CAADHO010000008">
    <property type="protein sequence ID" value="VFQ46367.1"/>
    <property type="molecule type" value="Genomic_DNA"/>
</dbReference>
<keyword evidence="6" id="KW-1185">Reference proteome</keyword>
<evidence type="ECO:0000313" key="5">
    <source>
        <dbReference type="EMBL" id="VFQ46367.1"/>
    </source>
</evidence>
<evidence type="ECO:0000256" key="2">
    <source>
        <dbReference type="ARBA" id="ARBA00022795"/>
    </source>
</evidence>
<keyword evidence="5" id="KW-0969">Cilium</keyword>
<dbReference type="AlphaFoldDB" id="A0A4U8YS89"/>
<keyword evidence="2 4" id="KW-1005">Bacterial flagellum biogenesis</keyword>
<proteinExistence type="inferred from homology"/>
<dbReference type="Gene3D" id="2.30.290.10">
    <property type="entry name" value="BH3618-like"/>
    <property type="match status" value="1"/>
</dbReference>
<keyword evidence="3 4" id="KW-0810">Translation regulation</keyword>
<comment type="similarity">
    <text evidence="4">Belongs to the FliW family.</text>
</comment>
<dbReference type="GO" id="GO:0044780">
    <property type="term" value="P:bacterial-type flagellum assembly"/>
    <property type="evidence" value="ECO:0007669"/>
    <property type="project" value="UniProtKB-UniRule"/>
</dbReference>
<protein>
    <recommendedName>
        <fullName evidence="4">Flagellar assembly factor FliW</fullName>
    </recommendedName>
</protein>
<keyword evidence="5" id="KW-0282">Flagellum</keyword>
<keyword evidence="1 4" id="KW-0963">Cytoplasm</keyword>
<evidence type="ECO:0000256" key="4">
    <source>
        <dbReference type="HAMAP-Rule" id="MF_01185"/>
    </source>
</evidence>
<dbReference type="GO" id="GO:0005737">
    <property type="term" value="C:cytoplasm"/>
    <property type="evidence" value="ECO:0007669"/>
    <property type="project" value="UniProtKB-SubCell"/>
</dbReference>
<evidence type="ECO:0000256" key="1">
    <source>
        <dbReference type="ARBA" id="ARBA00022490"/>
    </source>
</evidence>
<comment type="subunit">
    <text evidence="4">Interacts with translational regulator CsrA and flagellin(s).</text>
</comment>
<dbReference type="PANTHER" id="PTHR39190">
    <property type="entry name" value="FLAGELLAR ASSEMBLY FACTOR FLIW"/>
    <property type="match status" value="1"/>
</dbReference>
<dbReference type="GO" id="GO:0006417">
    <property type="term" value="P:regulation of translation"/>
    <property type="evidence" value="ECO:0007669"/>
    <property type="project" value="UniProtKB-KW"/>
</dbReference>
<reference evidence="5 6" key="1">
    <citation type="submission" date="2019-03" db="EMBL/GenBank/DDBJ databases">
        <authorList>
            <person name="Nijsse B."/>
        </authorList>
    </citation>
    <scope>NUCLEOTIDE SEQUENCE [LARGE SCALE GENOMIC DNA]</scope>
    <source>
        <strain evidence="5">Desulfoluna butyratoxydans MSL71</strain>
    </source>
</reference>
<dbReference type="Pfam" id="PF02623">
    <property type="entry name" value="FliW"/>
    <property type="match status" value="1"/>
</dbReference>
<name>A0A4U8YS89_9BACT</name>
<accession>A0A4U8YS89</accession>